<dbReference type="AlphaFoldDB" id="A0A9J6GG36"/>
<comment type="caution">
    <text evidence="1">The sequence shown here is derived from an EMBL/GenBank/DDBJ whole genome shotgun (WGS) entry which is preliminary data.</text>
</comment>
<dbReference type="VEuPathDB" id="VectorBase:HLOH_041397"/>
<dbReference type="EMBL" id="JABSTR010000006">
    <property type="protein sequence ID" value="KAH9374314.1"/>
    <property type="molecule type" value="Genomic_DNA"/>
</dbReference>
<evidence type="ECO:0000313" key="1">
    <source>
        <dbReference type="EMBL" id="KAH9374314.1"/>
    </source>
</evidence>
<dbReference type="Proteomes" id="UP000821853">
    <property type="component" value="Chromosome 4"/>
</dbReference>
<gene>
    <name evidence="1" type="ORF">HPB48_021918</name>
</gene>
<reference evidence="1 2" key="1">
    <citation type="journal article" date="2020" name="Cell">
        <title>Large-Scale Comparative Analyses of Tick Genomes Elucidate Their Genetic Diversity and Vector Capacities.</title>
        <authorList>
            <consortium name="Tick Genome and Microbiome Consortium (TIGMIC)"/>
            <person name="Jia N."/>
            <person name="Wang J."/>
            <person name="Shi W."/>
            <person name="Du L."/>
            <person name="Sun Y."/>
            <person name="Zhan W."/>
            <person name="Jiang J.F."/>
            <person name="Wang Q."/>
            <person name="Zhang B."/>
            <person name="Ji P."/>
            <person name="Bell-Sakyi L."/>
            <person name="Cui X.M."/>
            <person name="Yuan T.T."/>
            <person name="Jiang B.G."/>
            <person name="Yang W.F."/>
            <person name="Lam T.T."/>
            <person name="Chang Q.C."/>
            <person name="Ding S.J."/>
            <person name="Wang X.J."/>
            <person name="Zhu J.G."/>
            <person name="Ruan X.D."/>
            <person name="Zhao L."/>
            <person name="Wei J.T."/>
            <person name="Ye R.Z."/>
            <person name="Que T.C."/>
            <person name="Du C.H."/>
            <person name="Zhou Y.H."/>
            <person name="Cheng J.X."/>
            <person name="Dai P.F."/>
            <person name="Guo W.B."/>
            <person name="Han X.H."/>
            <person name="Huang E.J."/>
            <person name="Li L.F."/>
            <person name="Wei W."/>
            <person name="Gao Y.C."/>
            <person name="Liu J.Z."/>
            <person name="Shao H.Z."/>
            <person name="Wang X."/>
            <person name="Wang C.C."/>
            <person name="Yang T.C."/>
            <person name="Huo Q.B."/>
            <person name="Li W."/>
            <person name="Chen H.Y."/>
            <person name="Chen S.E."/>
            <person name="Zhou L.G."/>
            <person name="Ni X.B."/>
            <person name="Tian J.H."/>
            <person name="Sheng Y."/>
            <person name="Liu T."/>
            <person name="Pan Y.S."/>
            <person name="Xia L.Y."/>
            <person name="Li J."/>
            <person name="Zhao F."/>
            <person name="Cao W.C."/>
        </authorList>
    </citation>
    <scope>NUCLEOTIDE SEQUENCE [LARGE SCALE GENOMIC DNA]</scope>
    <source>
        <strain evidence="1">HaeL-2018</strain>
    </source>
</reference>
<dbReference type="Gene3D" id="3.30.70.1820">
    <property type="entry name" value="L1 transposable element, RRM domain"/>
    <property type="match status" value="1"/>
</dbReference>
<protein>
    <submittedName>
        <fullName evidence="1">Uncharacterized protein</fullName>
    </submittedName>
</protein>
<proteinExistence type="predicted"/>
<evidence type="ECO:0000313" key="2">
    <source>
        <dbReference type="Proteomes" id="UP000821853"/>
    </source>
</evidence>
<accession>A0A9J6GG36</accession>
<sequence>MPKTAYARSNLLFFGIKDENTQTWAESEAKIIAFCATKLEITTTDAGIERAHRLGRYCAEKMRPIIVKCAHYKDKSRIIQCSRN</sequence>
<name>A0A9J6GG36_HAELO</name>
<organism evidence="1 2">
    <name type="scientific">Haemaphysalis longicornis</name>
    <name type="common">Bush tick</name>
    <dbReference type="NCBI Taxonomy" id="44386"/>
    <lineage>
        <taxon>Eukaryota</taxon>
        <taxon>Metazoa</taxon>
        <taxon>Ecdysozoa</taxon>
        <taxon>Arthropoda</taxon>
        <taxon>Chelicerata</taxon>
        <taxon>Arachnida</taxon>
        <taxon>Acari</taxon>
        <taxon>Parasitiformes</taxon>
        <taxon>Ixodida</taxon>
        <taxon>Ixodoidea</taxon>
        <taxon>Ixodidae</taxon>
        <taxon>Haemaphysalinae</taxon>
        <taxon>Haemaphysalis</taxon>
    </lineage>
</organism>
<keyword evidence="2" id="KW-1185">Reference proteome</keyword>